<dbReference type="PANTHER" id="PTHR48078">
    <property type="entry name" value="THREONINE DEHYDRATASE, MITOCHONDRIAL-RELATED"/>
    <property type="match status" value="1"/>
</dbReference>
<dbReference type="PROSITE" id="PS00165">
    <property type="entry name" value="DEHYDRATASE_SER_THR"/>
    <property type="match status" value="1"/>
</dbReference>
<gene>
    <name evidence="6" type="ORF">Y88_0578</name>
</gene>
<dbReference type="EMBL" id="AEWJ01000041">
    <property type="protein sequence ID" value="EGD58522.1"/>
    <property type="molecule type" value="Genomic_DNA"/>
</dbReference>
<evidence type="ECO:0000313" key="7">
    <source>
        <dbReference type="Proteomes" id="UP000004728"/>
    </source>
</evidence>
<dbReference type="GO" id="GO:0004794">
    <property type="term" value="F:threonine deaminase activity"/>
    <property type="evidence" value="ECO:0007669"/>
    <property type="project" value="TreeGrafter"/>
</dbReference>
<dbReference type="GO" id="GO:0009097">
    <property type="term" value="P:isoleucine biosynthetic process"/>
    <property type="evidence" value="ECO:0007669"/>
    <property type="project" value="TreeGrafter"/>
</dbReference>
<dbReference type="Proteomes" id="UP000004728">
    <property type="component" value="Unassembled WGS sequence"/>
</dbReference>
<reference evidence="6 7" key="1">
    <citation type="journal article" date="2012" name="J. Bacteriol.">
        <title>Draft Genome Sequence of Novosphingobium nitrogenifigens Y88T.</title>
        <authorList>
            <person name="Strabala T.J."/>
            <person name="Macdonald L."/>
            <person name="Liu V."/>
            <person name="Smit A.M."/>
        </authorList>
    </citation>
    <scope>NUCLEOTIDE SEQUENCE [LARGE SCALE GENOMIC DNA]</scope>
    <source>
        <strain evidence="6 7">DSM 19370</strain>
    </source>
</reference>
<dbReference type="OrthoDB" id="9811476at2"/>
<dbReference type="InterPro" id="IPR036052">
    <property type="entry name" value="TrpB-like_PALP_sf"/>
</dbReference>
<sequence length="337" mass="34744">MTNPSPLSQVPHSIAAPYREPTRAGVLAAAEKLAALVPQTPLLPIVLPSGQTVWAKAECLQPVGSFKIRGAWHRLSDMTAEERARGIVAVSSGNHAQGVAWAAKRLGIAARIVMPADAPAVKAEATRAMGSEVVPYDRATESRDAIAADLIAQSGAILVHAFGDPWVIEGQGSMGIELSAQMETWAGGTPTRIVCPCGGGGLASGLAIACPDAEVVPVEPEGWDDVVRSLDSGKIEAVAKDATATSCDALQTTQTYPMNFNIMKSHAMHGVTVTDTEVHAAQRLAFSALHLVVEPGGATALAALMAGKVPADGRTAVILSGGNVDPIAFARTISAEA</sequence>
<dbReference type="eggNOG" id="COG1171">
    <property type="taxonomic scope" value="Bacteria"/>
</dbReference>
<accession>F1ZA70</accession>
<evidence type="ECO:0000256" key="2">
    <source>
        <dbReference type="ARBA" id="ARBA00010869"/>
    </source>
</evidence>
<dbReference type="PANTHER" id="PTHR48078:SF6">
    <property type="entry name" value="L-THREONINE DEHYDRATASE CATABOLIC TDCB"/>
    <property type="match status" value="1"/>
</dbReference>
<comment type="cofactor">
    <cofactor evidence="1">
        <name>pyridoxal 5'-phosphate</name>
        <dbReference type="ChEBI" id="CHEBI:597326"/>
    </cofactor>
</comment>
<dbReference type="AlphaFoldDB" id="F1ZA70"/>
<comment type="caution">
    <text evidence="6">The sequence shown here is derived from an EMBL/GenBank/DDBJ whole genome shotgun (WGS) entry which is preliminary data.</text>
</comment>
<protein>
    <submittedName>
        <fullName evidence="6">Pyridoxal-5'-phosphate-dependent enzyme, beta subunit</fullName>
    </submittedName>
</protein>
<dbReference type="FunFam" id="3.40.50.1100:FF:000005">
    <property type="entry name" value="Threonine dehydratase catabolic"/>
    <property type="match status" value="1"/>
</dbReference>
<evidence type="ECO:0000256" key="3">
    <source>
        <dbReference type="ARBA" id="ARBA00022898"/>
    </source>
</evidence>
<keyword evidence="4" id="KW-0456">Lyase</keyword>
<dbReference type="InterPro" id="IPR001926">
    <property type="entry name" value="TrpB-like_PALP"/>
</dbReference>
<evidence type="ECO:0000313" key="6">
    <source>
        <dbReference type="EMBL" id="EGD58522.1"/>
    </source>
</evidence>
<dbReference type="GO" id="GO:0006567">
    <property type="term" value="P:L-threonine catabolic process"/>
    <property type="evidence" value="ECO:0007669"/>
    <property type="project" value="TreeGrafter"/>
</dbReference>
<proteinExistence type="inferred from homology"/>
<organism evidence="6 7">
    <name type="scientific">Novosphingobium nitrogenifigens DSM 19370</name>
    <dbReference type="NCBI Taxonomy" id="983920"/>
    <lineage>
        <taxon>Bacteria</taxon>
        <taxon>Pseudomonadati</taxon>
        <taxon>Pseudomonadota</taxon>
        <taxon>Alphaproteobacteria</taxon>
        <taxon>Sphingomonadales</taxon>
        <taxon>Sphingomonadaceae</taxon>
        <taxon>Novosphingobium</taxon>
    </lineage>
</organism>
<dbReference type="SUPFAM" id="SSF53686">
    <property type="entry name" value="Tryptophan synthase beta subunit-like PLP-dependent enzymes"/>
    <property type="match status" value="1"/>
</dbReference>
<dbReference type="GO" id="GO:0006565">
    <property type="term" value="P:L-serine catabolic process"/>
    <property type="evidence" value="ECO:0007669"/>
    <property type="project" value="TreeGrafter"/>
</dbReference>
<dbReference type="GO" id="GO:0003941">
    <property type="term" value="F:L-serine ammonia-lyase activity"/>
    <property type="evidence" value="ECO:0007669"/>
    <property type="project" value="TreeGrafter"/>
</dbReference>
<dbReference type="InterPro" id="IPR000634">
    <property type="entry name" value="Ser/Thr_deHydtase_PyrdxlP-BS"/>
</dbReference>
<dbReference type="InterPro" id="IPR050147">
    <property type="entry name" value="Ser/Thr_Dehydratase"/>
</dbReference>
<comment type="similarity">
    <text evidence="2">Belongs to the serine/threonine dehydratase family.</text>
</comment>
<keyword evidence="3" id="KW-0663">Pyridoxal phosphate</keyword>
<dbReference type="GO" id="GO:0030170">
    <property type="term" value="F:pyridoxal phosphate binding"/>
    <property type="evidence" value="ECO:0007669"/>
    <property type="project" value="InterPro"/>
</dbReference>
<evidence type="ECO:0000256" key="4">
    <source>
        <dbReference type="ARBA" id="ARBA00023239"/>
    </source>
</evidence>
<dbReference type="STRING" id="983920.Y88_0578"/>
<evidence type="ECO:0000259" key="5">
    <source>
        <dbReference type="Pfam" id="PF00291"/>
    </source>
</evidence>
<dbReference type="InParanoid" id="F1ZA70"/>
<dbReference type="Gene3D" id="3.40.50.1100">
    <property type="match status" value="2"/>
</dbReference>
<dbReference type="RefSeq" id="WP_008066663.1">
    <property type="nucleotide sequence ID" value="NZ_AQWK01000002.1"/>
</dbReference>
<evidence type="ECO:0000256" key="1">
    <source>
        <dbReference type="ARBA" id="ARBA00001933"/>
    </source>
</evidence>
<dbReference type="HOGENOM" id="CLU_021152_4_2_5"/>
<keyword evidence="7" id="KW-1185">Reference proteome</keyword>
<dbReference type="Pfam" id="PF00291">
    <property type="entry name" value="PALP"/>
    <property type="match status" value="1"/>
</dbReference>
<feature type="domain" description="Tryptophan synthase beta chain-like PALP" evidence="5">
    <location>
        <begin position="37"/>
        <end position="321"/>
    </location>
</feature>
<name>F1ZA70_9SPHN</name>